<proteinExistence type="predicted"/>
<name>A0A853MA19_9CYAN</name>
<evidence type="ECO:0008006" key="5">
    <source>
        <dbReference type="Google" id="ProtNLM"/>
    </source>
</evidence>
<dbReference type="Proteomes" id="UP000093903">
    <property type="component" value="Unassembled WGS sequence"/>
</dbReference>
<evidence type="ECO:0000313" key="4">
    <source>
        <dbReference type="Proteomes" id="UP000093903"/>
    </source>
</evidence>
<keyword evidence="2" id="KW-0812">Transmembrane</keyword>
<protein>
    <recommendedName>
        <fullName evidence="5">FHA domain containing protein</fullName>
    </recommendedName>
</protein>
<gene>
    <name evidence="3" type="ORF">A9P98_04220</name>
</gene>
<keyword evidence="2" id="KW-0472">Membrane</keyword>
<dbReference type="AlphaFoldDB" id="A0A853MA19"/>
<accession>A0A853MA19</accession>
<feature type="compositionally biased region" description="Polar residues" evidence="1">
    <location>
        <begin position="333"/>
        <end position="343"/>
    </location>
</feature>
<reference evidence="3 4" key="1">
    <citation type="submission" date="2016-05" db="EMBL/GenBank/DDBJ databases">
        <title>First complete genome of the cyanobacterium Cylindrospermopsis raciborskii CS505, containing a circular chromosome and a single extrachromosomal element.</title>
        <authorList>
            <person name="Fuentes J."/>
            <person name="Tamames J."/>
            <person name="Allen E."/>
            <person name="Plominski A."/>
            <person name="Vasquez M."/>
        </authorList>
    </citation>
    <scope>NUCLEOTIDE SEQUENCE [LARGE SCALE GENOMIC DNA]</scope>
    <source>
        <strain evidence="3 4">CS505</strain>
    </source>
</reference>
<feature type="transmembrane region" description="Helical" evidence="2">
    <location>
        <begin position="12"/>
        <end position="31"/>
    </location>
</feature>
<feature type="compositionally biased region" description="Low complexity" evidence="1">
    <location>
        <begin position="361"/>
        <end position="375"/>
    </location>
</feature>
<feature type="compositionally biased region" description="Low complexity" evidence="1">
    <location>
        <begin position="385"/>
        <end position="394"/>
    </location>
</feature>
<feature type="compositionally biased region" description="Low complexity" evidence="1">
    <location>
        <begin position="410"/>
        <end position="419"/>
    </location>
</feature>
<comment type="caution">
    <text evidence="3">The sequence shown here is derived from an EMBL/GenBank/DDBJ whole genome shotgun (WGS) entry which is preliminary data.</text>
</comment>
<keyword evidence="2" id="KW-1133">Transmembrane helix</keyword>
<feature type="compositionally biased region" description="Pro residues" evidence="1">
    <location>
        <begin position="351"/>
        <end position="360"/>
    </location>
</feature>
<evidence type="ECO:0000256" key="2">
    <source>
        <dbReference type="SAM" id="Phobius"/>
    </source>
</evidence>
<feature type="region of interest" description="Disordered" evidence="1">
    <location>
        <begin position="331"/>
        <end position="471"/>
    </location>
</feature>
<dbReference type="EMBL" id="LYXA01000001">
    <property type="protein sequence ID" value="OBU75609.1"/>
    <property type="molecule type" value="Genomic_DNA"/>
</dbReference>
<organism evidence="3 4">
    <name type="scientific">Cylindrospermopsis raciborskii CS-505</name>
    <dbReference type="NCBI Taxonomy" id="533240"/>
    <lineage>
        <taxon>Bacteria</taxon>
        <taxon>Bacillati</taxon>
        <taxon>Cyanobacteriota</taxon>
        <taxon>Cyanophyceae</taxon>
        <taxon>Nostocales</taxon>
        <taxon>Aphanizomenonaceae</taxon>
        <taxon>Cylindrospermopsis</taxon>
    </lineage>
</organism>
<sequence>MNHKLIQMKKSLFRFCFSLTRWVVILIIAFYTSACTDKAGGQDVVIEPEKPAVEIPQTPRQFSEVSPPQVIQELESNLEPYQPQVSIINPIFDQVIEENSVAVRFQVRDLPIFKHPQLQLGPHLHVILDNQPYIPVYDVNIPLVLKDLSAGTHTLRVFASRPWHESFKNEGAYAQTTFHVLTKSSDNNPDPNLPLLTYSRPNGNYGAEPIMLDFYLENAPLHTGAQENLEGEEGNVGSNIGNWRIRCTINGESFVLDNWQTIYLKGFKPGKNWLELEFLDNEGNPVKNVFNSTVRMIDYQPGGQDTLSKIVRGEVTAQEVRGIVDQNYVETPVSPSVETTPEITQEAVAPKPTPEPPVSPPVETTPETTQEAVAPKPTPEPPVSPSVETTPETTQEAVAPKPTPEPPVSPSVETTPETTQEAVAPKPTPEPPVSPSVETTPETTQEALAPKPTPEPPVSSPALMETSQFTK</sequence>
<evidence type="ECO:0000313" key="3">
    <source>
        <dbReference type="EMBL" id="OBU75609.1"/>
    </source>
</evidence>
<feature type="compositionally biased region" description="Low complexity" evidence="1">
    <location>
        <begin position="435"/>
        <end position="444"/>
    </location>
</feature>
<evidence type="ECO:0000256" key="1">
    <source>
        <dbReference type="SAM" id="MobiDB-lite"/>
    </source>
</evidence>